<evidence type="ECO:0000259" key="1">
    <source>
        <dbReference type="PROSITE" id="PS50234"/>
    </source>
</evidence>
<dbReference type="CDD" id="cd00198">
    <property type="entry name" value="vWFA"/>
    <property type="match status" value="1"/>
</dbReference>
<sequence length="350" mass="38582">MKINILLIITCITFFTACEKEINEQSLQPIGCNEDLSENAFKITIQDEFAELPGQVSVFFKVDDNSGNPVANLNSSDFSIFEKGRNDNCFKNISAFEANARISPNKQVFNYSTMLVLDLSGSVLYTSLNELKNATKEFIRNIIPRDGKDSFEVGIWWFDGEDKLHLLQDFTDNTAALISKIDGINKNVSKDPSTDLYGAVLKSADIVNQNLAKQLNNDIIAASSVVVFTDGTDQAARYGKDAAINAVKKLSGNIKFYTIGLGNEIDVPVLKQIGKAGSIIAADNEDLEETFKQTSELVFDEANSYYFFEYCSPKRDGSGVNELVLQVSDSGKKGYVRTEFDATGFKSGCN</sequence>
<dbReference type="SUPFAM" id="SSF53300">
    <property type="entry name" value="vWA-like"/>
    <property type="match status" value="1"/>
</dbReference>
<dbReference type="PROSITE" id="PS50234">
    <property type="entry name" value="VWFA"/>
    <property type="match status" value="1"/>
</dbReference>
<reference evidence="2" key="2">
    <citation type="submission" date="2023-01" db="EMBL/GenBank/DDBJ databases">
        <title>Draft genome sequence of Portibacter lacus strain NBRC 108769.</title>
        <authorList>
            <person name="Sun Q."/>
            <person name="Mori K."/>
        </authorList>
    </citation>
    <scope>NUCLEOTIDE SEQUENCE</scope>
    <source>
        <strain evidence="2">NBRC 108769</strain>
    </source>
</reference>
<comment type="caution">
    <text evidence="2">The sequence shown here is derived from an EMBL/GenBank/DDBJ whole genome shotgun (WGS) entry which is preliminary data.</text>
</comment>
<organism evidence="2 3">
    <name type="scientific">Portibacter lacus</name>
    <dbReference type="NCBI Taxonomy" id="1099794"/>
    <lineage>
        <taxon>Bacteria</taxon>
        <taxon>Pseudomonadati</taxon>
        <taxon>Bacteroidota</taxon>
        <taxon>Saprospiria</taxon>
        <taxon>Saprospirales</taxon>
        <taxon>Haliscomenobacteraceae</taxon>
        <taxon>Portibacter</taxon>
    </lineage>
</organism>
<dbReference type="AlphaFoldDB" id="A0AA37STK8"/>
<dbReference type="Proteomes" id="UP001156666">
    <property type="component" value="Unassembled WGS sequence"/>
</dbReference>
<gene>
    <name evidence="2" type="ORF">GCM10007940_36460</name>
</gene>
<dbReference type="Gene3D" id="3.40.50.410">
    <property type="entry name" value="von Willebrand factor, type A domain"/>
    <property type="match status" value="1"/>
</dbReference>
<dbReference type="InterPro" id="IPR036465">
    <property type="entry name" value="vWFA_dom_sf"/>
</dbReference>
<dbReference type="PROSITE" id="PS51257">
    <property type="entry name" value="PROKAR_LIPOPROTEIN"/>
    <property type="match status" value="1"/>
</dbReference>
<dbReference type="SMART" id="SM00327">
    <property type="entry name" value="VWA"/>
    <property type="match status" value="1"/>
</dbReference>
<dbReference type="RefSeq" id="WP_235295563.1">
    <property type="nucleotide sequence ID" value="NZ_JAJNKA010000027.1"/>
</dbReference>
<protein>
    <recommendedName>
        <fullName evidence="1">VWFA domain-containing protein</fullName>
    </recommendedName>
</protein>
<accession>A0AA37STK8</accession>
<name>A0AA37STK8_9BACT</name>
<dbReference type="Pfam" id="PF00092">
    <property type="entry name" value="VWA"/>
    <property type="match status" value="1"/>
</dbReference>
<dbReference type="InterPro" id="IPR002035">
    <property type="entry name" value="VWF_A"/>
</dbReference>
<evidence type="ECO:0000313" key="2">
    <source>
        <dbReference type="EMBL" id="GLR19030.1"/>
    </source>
</evidence>
<keyword evidence="3" id="KW-1185">Reference proteome</keyword>
<evidence type="ECO:0000313" key="3">
    <source>
        <dbReference type="Proteomes" id="UP001156666"/>
    </source>
</evidence>
<proteinExistence type="predicted"/>
<feature type="domain" description="VWFA" evidence="1">
    <location>
        <begin position="112"/>
        <end position="302"/>
    </location>
</feature>
<dbReference type="EMBL" id="BSOH01000024">
    <property type="protein sequence ID" value="GLR19030.1"/>
    <property type="molecule type" value="Genomic_DNA"/>
</dbReference>
<reference evidence="2" key="1">
    <citation type="journal article" date="2014" name="Int. J. Syst. Evol. Microbiol.">
        <title>Complete genome sequence of Corynebacterium casei LMG S-19264T (=DSM 44701T), isolated from a smear-ripened cheese.</title>
        <authorList>
            <consortium name="US DOE Joint Genome Institute (JGI-PGF)"/>
            <person name="Walter F."/>
            <person name="Albersmeier A."/>
            <person name="Kalinowski J."/>
            <person name="Ruckert C."/>
        </authorList>
    </citation>
    <scope>NUCLEOTIDE SEQUENCE</scope>
    <source>
        <strain evidence="2">NBRC 108769</strain>
    </source>
</reference>